<organism evidence="1 2">
    <name type="scientific">Paracoccidioides lutzii (strain ATCC MYA-826 / Pb01)</name>
    <name type="common">Paracoccidioides brasiliensis</name>
    <dbReference type="NCBI Taxonomy" id="502779"/>
    <lineage>
        <taxon>Eukaryota</taxon>
        <taxon>Fungi</taxon>
        <taxon>Dikarya</taxon>
        <taxon>Ascomycota</taxon>
        <taxon>Pezizomycotina</taxon>
        <taxon>Eurotiomycetes</taxon>
        <taxon>Eurotiomycetidae</taxon>
        <taxon>Onygenales</taxon>
        <taxon>Ajellomycetaceae</taxon>
        <taxon>Paracoccidioides</taxon>
    </lineage>
</organism>
<dbReference type="RefSeq" id="XP_015699389.1">
    <property type="nucleotide sequence ID" value="XM_015845163.1"/>
</dbReference>
<dbReference type="VEuPathDB" id="FungiDB:PAAG_04090"/>
<dbReference type="AlphaFoldDB" id="C1GZZ6"/>
<dbReference type="HOGENOM" id="CLU_2638698_0_0_1"/>
<accession>C1GZZ6</accession>
<evidence type="ECO:0000313" key="1">
    <source>
        <dbReference type="EMBL" id="EEH33037.2"/>
    </source>
</evidence>
<dbReference type="EMBL" id="KN294001">
    <property type="protein sequence ID" value="EEH33037.2"/>
    <property type="molecule type" value="Genomic_DNA"/>
</dbReference>
<name>C1GZZ6_PARBA</name>
<dbReference type="GeneID" id="9097130"/>
<reference evidence="1 2" key="1">
    <citation type="journal article" date="2011" name="PLoS Genet.">
        <title>Comparative genomic analysis of human fungal pathogens causing paracoccidioidomycosis.</title>
        <authorList>
            <person name="Desjardins C.A."/>
            <person name="Champion M.D."/>
            <person name="Holder J.W."/>
            <person name="Muszewska A."/>
            <person name="Goldberg J."/>
            <person name="Bailao A.M."/>
            <person name="Brigido M.M."/>
            <person name="Ferreira M.E."/>
            <person name="Garcia A.M."/>
            <person name="Grynberg M."/>
            <person name="Gujja S."/>
            <person name="Heiman D.I."/>
            <person name="Henn M.R."/>
            <person name="Kodira C.D."/>
            <person name="Leon-Narvaez H."/>
            <person name="Longo L.V."/>
            <person name="Ma L.J."/>
            <person name="Malavazi I."/>
            <person name="Matsuo A.L."/>
            <person name="Morais F.V."/>
            <person name="Pereira M."/>
            <person name="Rodriguez-Brito S."/>
            <person name="Sakthikumar S."/>
            <person name="Salem-Izacc S.M."/>
            <person name="Sykes S.M."/>
            <person name="Teixeira M.M."/>
            <person name="Vallejo M.C."/>
            <person name="Walter M.E."/>
            <person name="Yandava C."/>
            <person name="Young S."/>
            <person name="Zeng Q."/>
            <person name="Zucker J."/>
            <person name="Felipe M.S."/>
            <person name="Goldman G.H."/>
            <person name="Haas B.J."/>
            <person name="McEwen J.G."/>
            <person name="Nino-Vega G."/>
            <person name="Puccia R."/>
            <person name="San-Blas G."/>
            <person name="Soares C.M."/>
            <person name="Birren B.W."/>
            <person name="Cuomo C.A."/>
        </authorList>
    </citation>
    <scope>NUCLEOTIDE SEQUENCE [LARGE SCALE GENOMIC DNA]</scope>
    <source>
        <strain evidence="2">ATCC MYA-826 / Pb01</strain>
    </source>
</reference>
<keyword evidence="2" id="KW-1185">Reference proteome</keyword>
<dbReference type="eggNOG" id="ENOG502RR0Y">
    <property type="taxonomic scope" value="Eukaryota"/>
</dbReference>
<gene>
    <name evidence="1" type="ORF">PAAG_04090</name>
</gene>
<protein>
    <submittedName>
        <fullName evidence="1">Uncharacterized protein</fullName>
    </submittedName>
</protein>
<dbReference type="Proteomes" id="UP000002059">
    <property type="component" value="Partially assembled WGS sequence"/>
</dbReference>
<dbReference type="KEGG" id="pbl:PAAG_04090"/>
<sequence>MAAAALQTQPIAISFMALIQVQKIGLTDIGPDMNNSCRQAKLKESDNWLVGIRVRVGDPEFDAMMDKGQKQPAFEVP</sequence>
<proteinExistence type="predicted"/>
<evidence type="ECO:0000313" key="2">
    <source>
        <dbReference type="Proteomes" id="UP000002059"/>
    </source>
</evidence>